<feature type="compositionally biased region" description="Pro residues" evidence="1">
    <location>
        <begin position="1"/>
        <end position="10"/>
    </location>
</feature>
<dbReference type="KEGG" id="mpof:MPOR_01260"/>
<dbReference type="Proteomes" id="UP000466785">
    <property type="component" value="Chromosome"/>
</dbReference>
<feature type="compositionally biased region" description="Pro residues" evidence="1">
    <location>
        <begin position="19"/>
        <end position="31"/>
    </location>
</feature>
<keyword evidence="2" id="KW-1133">Transmembrane helix</keyword>
<evidence type="ECO:0000256" key="1">
    <source>
        <dbReference type="SAM" id="MobiDB-lite"/>
    </source>
</evidence>
<name>A0A6N4V4Q3_9MYCO</name>
<dbReference type="AlphaFoldDB" id="A0A6N4V4Q3"/>
<gene>
    <name evidence="3" type="ORF">MPOR_01260</name>
</gene>
<proteinExistence type="predicted"/>
<reference evidence="3 4" key="1">
    <citation type="journal article" date="2019" name="Emerg. Microbes Infect.">
        <title>Comprehensive subspecies identification of 175 nontuberculous mycobacteria species based on 7547 genomic profiles.</title>
        <authorList>
            <person name="Matsumoto Y."/>
            <person name="Kinjo T."/>
            <person name="Motooka D."/>
            <person name="Nabeya D."/>
            <person name="Jung N."/>
            <person name="Uechi K."/>
            <person name="Horii T."/>
            <person name="Iida T."/>
            <person name="Fujita J."/>
            <person name="Nakamura S."/>
        </authorList>
    </citation>
    <scope>NUCLEOTIDE SEQUENCE [LARGE SCALE GENOMIC DNA]</scope>
    <source>
        <strain evidence="3 4">JCM 12603</strain>
    </source>
</reference>
<accession>A0A6N4V4Q3</accession>
<sequence>MSESTPPPESSEPATGPVLTPPSPPAAPQPPVYHSAPPQYAPAPDNNRLNKVAAWVGIVAGSVIIVAVIFGTGFFVGKEVGEGPRGDGGHHMMLRPAAPMFPMGPRGDVQRGPGFPGPFAPGGPVIEIPGPGGQGDSPSPGRPGN</sequence>
<feature type="region of interest" description="Disordered" evidence="1">
    <location>
        <begin position="86"/>
        <end position="145"/>
    </location>
</feature>
<evidence type="ECO:0000313" key="4">
    <source>
        <dbReference type="Proteomes" id="UP000466785"/>
    </source>
</evidence>
<feature type="transmembrane region" description="Helical" evidence="2">
    <location>
        <begin position="52"/>
        <end position="76"/>
    </location>
</feature>
<keyword evidence="2" id="KW-0472">Membrane</keyword>
<feature type="region of interest" description="Disordered" evidence="1">
    <location>
        <begin position="1"/>
        <end position="46"/>
    </location>
</feature>
<dbReference type="EMBL" id="AP022570">
    <property type="protein sequence ID" value="BBX49100.1"/>
    <property type="molecule type" value="Genomic_DNA"/>
</dbReference>
<keyword evidence="4" id="KW-1185">Reference proteome</keyword>
<dbReference type="RefSeq" id="WP_163672079.1">
    <property type="nucleotide sequence ID" value="NZ_AP022570.1"/>
</dbReference>
<evidence type="ECO:0000313" key="3">
    <source>
        <dbReference type="EMBL" id="BBX49100.1"/>
    </source>
</evidence>
<evidence type="ECO:0000256" key="2">
    <source>
        <dbReference type="SAM" id="Phobius"/>
    </source>
</evidence>
<protein>
    <recommendedName>
        <fullName evidence="5">Proline rich protein</fullName>
    </recommendedName>
</protein>
<evidence type="ECO:0008006" key="5">
    <source>
        <dbReference type="Google" id="ProtNLM"/>
    </source>
</evidence>
<organism evidence="3 4">
    <name type="scientific">Mycolicibacterium poriferae</name>
    <dbReference type="NCBI Taxonomy" id="39694"/>
    <lineage>
        <taxon>Bacteria</taxon>
        <taxon>Bacillati</taxon>
        <taxon>Actinomycetota</taxon>
        <taxon>Actinomycetes</taxon>
        <taxon>Mycobacteriales</taxon>
        <taxon>Mycobacteriaceae</taxon>
        <taxon>Mycolicibacterium</taxon>
    </lineage>
</organism>
<keyword evidence="2" id="KW-0812">Transmembrane</keyword>